<keyword evidence="1" id="KW-0812">Transmembrane</keyword>
<gene>
    <name evidence="2" type="ORF">FACI_IFERC00001G1938</name>
</gene>
<proteinExistence type="predicted"/>
<feature type="transmembrane region" description="Helical" evidence="1">
    <location>
        <begin position="353"/>
        <end position="375"/>
    </location>
</feature>
<organism evidence="2 3">
    <name type="scientific">Ferroplasma acidarmanus Fer1</name>
    <dbReference type="NCBI Taxonomy" id="333146"/>
    <lineage>
        <taxon>Archaea</taxon>
        <taxon>Methanobacteriati</taxon>
        <taxon>Thermoplasmatota</taxon>
        <taxon>Thermoplasmata</taxon>
        <taxon>Thermoplasmatales</taxon>
        <taxon>Ferroplasmaceae</taxon>
        <taxon>Ferroplasma</taxon>
    </lineage>
</organism>
<feature type="transmembrane region" description="Helical" evidence="1">
    <location>
        <begin position="404"/>
        <end position="425"/>
    </location>
</feature>
<keyword evidence="1" id="KW-1133">Transmembrane helix</keyword>
<evidence type="ECO:0008006" key="4">
    <source>
        <dbReference type="Google" id="ProtNLM"/>
    </source>
</evidence>
<feature type="transmembrane region" description="Helical" evidence="1">
    <location>
        <begin position="157"/>
        <end position="177"/>
    </location>
</feature>
<dbReference type="RefSeq" id="WP_009888141.1">
    <property type="nucleotide sequence ID" value="NC_021592.1"/>
</dbReference>
<dbReference type="Proteomes" id="UP000014660">
    <property type="component" value="Chromosome"/>
</dbReference>
<evidence type="ECO:0000256" key="1">
    <source>
        <dbReference type="SAM" id="Phobius"/>
    </source>
</evidence>
<feature type="transmembrane region" description="Helical" evidence="1">
    <location>
        <begin position="234"/>
        <end position="257"/>
    </location>
</feature>
<feature type="transmembrane region" description="Helical" evidence="1">
    <location>
        <begin position="20"/>
        <end position="42"/>
    </location>
</feature>
<dbReference type="InterPro" id="IPR018650">
    <property type="entry name" value="STSV1_Orf64"/>
</dbReference>
<dbReference type="EMBL" id="CP004145">
    <property type="protein sequence ID" value="AGO61914.1"/>
    <property type="molecule type" value="Genomic_DNA"/>
</dbReference>
<dbReference type="Pfam" id="PF09852">
    <property type="entry name" value="DUF2079"/>
    <property type="match status" value="1"/>
</dbReference>
<evidence type="ECO:0000313" key="2">
    <source>
        <dbReference type="EMBL" id="AGO61914.1"/>
    </source>
</evidence>
<dbReference type="KEGG" id="fac:FACI_IFERC01G1938"/>
<feature type="transmembrane region" description="Helical" evidence="1">
    <location>
        <begin position="320"/>
        <end position="341"/>
    </location>
</feature>
<name>S0AU61_FERAC</name>
<keyword evidence="3" id="KW-1185">Reference proteome</keyword>
<feature type="transmembrane region" description="Helical" evidence="1">
    <location>
        <begin position="133"/>
        <end position="151"/>
    </location>
</feature>
<dbReference type="AlphaFoldDB" id="S0AU61"/>
<feature type="transmembrane region" description="Helical" evidence="1">
    <location>
        <begin position="99"/>
        <end position="121"/>
    </location>
</feature>
<feature type="transmembrane region" description="Helical" evidence="1">
    <location>
        <begin position="189"/>
        <end position="214"/>
    </location>
</feature>
<dbReference type="GeneID" id="16026128"/>
<sequence>MLSNLHERIPQYIHHHKKDFLAFLVAISFAIAYSIFSIRQYYSLGTSAFDLGLNAQELYSFLHTGSFYTSLMGENALAQHFTLFKFIEVPLYYLFPSPITLMIFEDIFIALAGYIVYLISTNLLKDHIKSEKILFLVSIGFLLSYEFSPFSESLVSFSFHNMAFLPFFFLLAFYSFLAERRILHIVSIIFIISLHANFVYIVGVLLLYEFLFLHTYRGKKINTWFVRNTNSRRIASVSIFILAIVLLYGYILLAGIIKLRIAGISSFSILPTTGETGTPAGSPIGLILLLIEKPGEFISIISSNHGEKVFFINLLLKSNLYLPFFSPMSLILSIPYMLYAIPSSYASYYQLGYQYFAMLLGAIYISAIMGAYNLIRLGKYMYHHSKQLRLKLQKILSYKPERTGIAIVSILIVLVLVISLPYGILAPLELEQTPPGSVMNDINKEIPCGSATYLINMSGYLPKNAYILTENTLMPYFSNYLHVYVSPYTPGYYMNLSKYQYIIIQNNSFWATYGGNYSLQNIVNDGLTNSNYTIIDIYVPGNIMILENTHDMHGYIKK</sequence>
<evidence type="ECO:0000313" key="3">
    <source>
        <dbReference type="Proteomes" id="UP000014660"/>
    </source>
</evidence>
<accession>S0AU61</accession>
<reference evidence="2 3" key="1">
    <citation type="journal article" date="2007" name="Proc. Natl. Acad. Sci. U.S.A.">
        <title>Genome dynamics in a natural archaeal population.</title>
        <authorList>
            <person name="Allen E.E."/>
            <person name="Tyson G.W."/>
            <person name="Whitaker R.J."/>
            <person name="Detter J.C."/>
            <person name="Richardson P.M."/>
            <person name="Banfield J.F."/>
        </authorList>
    </citation>
    <scope>NUCLEOTIDE SEQUENCE [LARGE SCALE GENOMIC DNA]</scope>
    <source>
        <strain evidence="3">fer1</strain>
    </source>
</reference>
<dbReference type="HOGENOM" id="CLU_488023_0_0_2"/>
<protein>
    <recommendedName>
        <fullName evidence="4">Multipass membrane protein</fullName>
    </recommendedName>
</protein>
<keyword evidence="1" id="KW-0472">Membrane</keyword>